<protein>
    <submittedName>
        <fullName evidence="3">Flavin reductase</fullName>
    </submittedName>
</protein>
<accession>A0A4S4NI79</accession>
<proteinExistence type="predicted"/>
<dbReference type="SUPFAM" id="SSF50475">
    <property type="entry name" value="FMN-binding split barrel"/>
    <property type="match status" value="1"/>
</dbReference>
<dbReference type="AlphaFoldDB" id="A0A4S4NI79"/>
<dbReference type="RefSeq" id="WP_136461478.1">
    <property type="nucleotide sequence ID" value="NZ_SRKY01000001.1"/>
</dbReference>
<dbReference type="SMART" id="SM00903">
    <property type="entry name" value="Flavin_Reduct"/>
    <property type="match status" value="1"/>
</dbReference>
<dbReference type="PANTHER" id="PTHR30466">
    <property type="entry name" value="FLAVIN REDUCTASE"/>
    <property type="match status" value="1"/>
</dbReference>
<dbReference type="Gene3D" id="2.30.110.10">
    <property type="entry name" value="Electron Transport, Fmn-binding Protein, Chain A"/>
    <property type="match status" value="1"/>
</dbReference>
<evidence type="ECO:0000256" key="1">
    <source>
        <dbReference type="ARBA" id="ARBA00023002"/>
    </source>
</evidence>
<name>A0A4S4NI79_9RHOB</name>
<evidence type="ECO:0000313" key="4">
    <source>
        <dbReference type="Proteomes" id="UP000306602"/>
    </source>
</evidence>
<organism evidence="3 4">
    <name type="scientific">Aliishimia ponticola</name>
    <dbReference type="NCBI Taxonomy" id="2499833"/>
    <lineage>
        <taxon>Bacteria</taxon>
        <taxon>Pseudomonadati</taxon>
        <taxon>Pseudomonadota</taxon>
        <taxon>Alphaproteobacteria</taxon>
        <taxon>Rhodobacterales</taxon>
        <taxon>Paracoccaceae</taxon>
        <taxon>Aliishimia</taxon>
    </lineage>
</organism>
<dbReference type="Pfam" id="PF01613">
    <property type="entry name" value="Flavin_Reduct"/>
    <property type="match status" value="1"/>
</dbReference>
<dbReference type="InterPro" id="IPR050268">
    <property type="entry name" value="NADH-dep_flavin_reductase"/>
</dbReference>
<sequence>MIFEPDGSNTRDLRDCFARFTTGVTIVTCPSEHGPVGMTANSFSSISLDPPLVLWAASRKSRRFAAFDAAPKFAIHVLSAAQKDLCDLFAKDGFALRDIAHDTNAAGVPLLADCLACFECTRTDIHPAGDHALILGKVTRARWQKGDALAFFASEFTTVAQP</sequence>
<dbReference type="EMBL" id="SRKY01000001">
    <property type="protein sequence ID" value="THH38585.1"/>
    <property type="molecule type" value="Genomic_DNA"/>
</dbReference>
<keyword evidence="1" id="KW-0560">Oxidoreductase</keyword>
<comment type="caution">
    <text evidence="3">The sequence shown here is derived from an EMBL/GenBank/DDBJ whole genome shotgun (WGS) entry which is preliminary data.</text>
</comment>
<dbReference type="GO" id="GO:0010181">
    <property type="term" value="F:FMN binding"/>
    <property type="evidence" value="ECO:0007669"/>
    <property type="project" value="InterPro"/>
</dbReference>
<keyword evidence="4" id="KW-1185">Reference proteome</keyword>
<dbReference type="OrthoDB" id="9792858at2"/>
<evidence type="ECO:0000313" key="3">
    <source>
        <dbReference type="EMBL" id="THH38585.1"/>
    </source>
</evidence>
<reference evidence="3 4" key="1">
    <citation type="submission" date="2019-04" db="EMBL/GenBank/DDBJ databases">
        <title>Shimia ponticola sp. nov., isolated from seawater.</title>
        <authorList>
            <person name="Kim Y.-O."/>
            <person name="Yoon J.-H."/>
        </authorList>
    </citation>
    <scope>NUCLEOTIDE SEQUENCE [LARGE SCALE GENOMIC DNA]</scope>
    <source>
        <strain evidence="3 4">MYP11</strain>
    </source>
</reference>
<dbReference type="PANTHER" id="PTHR30466:SF1">
    <property type="entry name" value="FMN REDUCTASE (NADH) RUTF"/>
    <property type="match status" value="1"/>
</dbReference>
<dbReference type="Proteomes" id="UP000306602">
    <property type="component" value="Unassembled WGS sequence"/>
</dbReference>
<feature type="domain" description="Flavin reductase like" evidence="2">
    <location>
        <begin position="17"/>
        <end position="158"/>
    </location>
</feature>
<dbReference type="GO" id="GO:0042602">
    <property type="term" value="F:riboflavin reductase (NADPH) activity"/>
    <property type="evidence" value="ECO:0007669"/>
    <property type="project" value="TreeGrafter"/>
</dbReference>
<dbReference type="InterPro" id="IPR012349">
    <property type="entry name" value="Split_barrel_FMN-bd"/>
</dbReference>
<dbReference type="InterPro" id="IPR002563">
    <property type="entry name" value="Flavin_Rdtase-like_dom"/>
</dbReference>
<gene>
    <name evidence="3" type="ORF">E4Z66_03165</name>
</gene>
<evidence type="ECO:0000259" key="2">
    <source>
        <dbReference type="SMART" id="SM00903"/>
    </source>
</evidence>